<evidence type="ECO:0000313" key="2">
    <source>
        <dbReference type="Proteomes" id="UP000249008"/>
    </source>
</evidence>
<evidence type="ECO:0000313" key="1">
    <source>
        <dbReference type="EMBL" id="SQJ00945.1"/>
    </source>
</evidence>
<sequence length="37" mass="4214">MERRIGEIIEINGKKYKCVTEGSCGECAFEMLCIIFV</sequence>
<protein>
    <submittedName>
        <fullName evidence="1">Uncharacterized protein</fullName>
    </submittedName>
</protein>
<reference evidence="1 2" key="1">
    <citation type="submission" date="2018-06" db="EMBL/GenBank/DDBJ databases">
        <authorList>
            <consortium name="Pathogen Informatics"/>
            <person name="Doyle S."/>
        </authorList>
    </citation>
    <scope>NUCLEOTIDE SEQUENCE [LARGE SCALE GENOMIC DNA]</scope>
    <source>
        <strain evidence="1 2">NCTC12112</strain>
    </source>
</reference>
<name>A0AAX2JC13_9FUSO</name>
<dbReference type="EMBL" id="LS483487">
    <property type="protein sequence ID" value="SQJ00945.1"/>
    <property type="molecule type" value="Genomic_DNA"/>
</dbReference>
<dbReference type="AlphaFoldDB" id="A0AAX2JC13"/>
<accession>A0AAX2JC13</accession>
<organism evidence="1 2">
    <name type="scientific">Fusobacterium ulcerans</name>
    <dbReference type="NCBI Taxonomy" id="861"/>
    <lineage>
        <taxon>Bacteria</taxon>
        <taxon>Fusobacteriati</taxon>
        <taxon>Fusobacteriota</taxon>
        <taxon>Fusobacteriia</taxon>
        <taxon>Fusobacteriales</taxon>
        <taxon>Fusobacteriaceae</taxon>
        <taxon>Fusobacterium</taxon>
    </lineage>
</organism>
<gene>
    <name evidence="1" type="ORF">NCTC12112_01014</name>
</gene>
<proteinExistence type="predicted"/>
<dbReference type="Proteomes" id="UP000249008">
    <property type="component" value="Chromosome 1"/>
</dbReference>